<feature type="transmembrane region" description="Helical" evidence="1">
    <location>
        <begin position="52"/>
        <end position="71"/>
    </location>
</feature>
<reference evidence="2 3" key="1">
    <citation type="submission" date="2017-08" db="EMBL/GenBank/DDBJ databases">
        <title>Infants hospitalized years apart are colonized by the same room-sourced microbial strains.</title>
        <authorList>
            <person name="Brooks B."/>
            <person name="Olm M.R."/>
            <person name="Firek B.A."/>
            <person name="Baker R."/>
            <person name="Thomas B.C."/>
            <person name="Morowitz M.J."/>
            <person name="Banfield J.F."/>
        </authorList>
    </citation>
    <scope>NUCLEOTIDE SEQUENCE [LARGE SCALE GENOMIC DNA]</scope>
    <source>
        <strain evidence="2">S2_003_000_R2_11</strain>
    </source>
</reference>
<keyword evidence="1" id="KW-0472">Membrane</keyword>
<protein>
    <submittedName>
        <fullName evidence="2">Uncharacterized protein</fullName>
    </submittedName>
</protein>
<keyword evidence="1" id="KW-0812">Transmembrane</keyword>
<organism evidence="2 3">
    <name type="scientific">Cereibacter sphaeroides</name>
    <name type="common">Rhodobacter sphaeroides</name>
    <dbReference type="NCBI Taxonomy" id="1063"/>
    <lineage>
        <taxon>Bacteria</taxon>
        <taxon>Pseudomonadati</taxon>
        <taxon>Pseudomonadota</taxon>
        <taxon>Alphaproteobacteria</taxon>
        <taxon>Rhodobacterales</taxon>
        <taxon>Paracoccaceae</taxon>
        <taxon>Cereibacter</taxon>
    </lineage>
</organism>
<keyword evidence="1" id="KW-1133">Transmembrane helix</keyword>
<name>A0A2W5SFM0_CERSP</name>
<dbReference type="EMBL" id="QFQS01000001">
    <property type="protein sequence ID" value="PZR00627.1"/>
    <property type="molecule type" value="Genomic_DNA"/>
</dbReference>
<dbReference type="Proteomes" id="UP000248975">
    <property type="component" value="Unassembled WGS sequence"/>
</dbReference>
<gene>
    <name evidence="2" type="ORF">DI533_08800</name>
</gene>
<dbReference type="AlphaFoldDB" id="A0A2W5SFM0"/>
<proteinExistence type="predicted"/>
<sequence>MVTTANNLNFFLREMERQYPKSGPEAARLRRRIAQAAFRGSRKARERERRDVILACVVAGALSVASILAGAPGGKLPFPDVVAMVD</sequence>
<comment type="caution">
    <text evidence="2">The sequence shown here is derived from an EMBL/GenBank/DDBJ whole genome shotgun (WGS) entry which is preliminary data.</text>
</comment>
<evidence type="ECO:0000313" key="3">
    <source>
        <dbReference type="Proteomes" id="UP000248975"/>
    </source>
</evidence>
<evidence type="ECO:0000313" key="2">
    <source>
        <dbReference type="EMBL" id="PZR00627.1"/>
    </source>
</evidence>
<evidence type="ECO:0000256" key="1">
    <source>
        <dbReference type="SAM" id="Phobius"/>
    </source>
</evidence>
<accession>A0A2W5SFM0</accession>